<dbReference type="GO" id="GO:0006313">
    <property type="term" value="P:DNA transposition"/>
    <property type="evidence" value="ECO:0007669"/>
    <property type="project" value="InterPro"/>
</dbReference>
<proteinExistence type="predicted"/>
<evidence type="ECO:0000313" key="2">
    <source>
        <dbReference type="Proteomes" id="UP000238825"/>
    </source>
</evidence>
<dbReference type="Proteomes" id="UP000238825">
    <property type="component" value="Chromosome"/>
</dbReference>
<accession>A0A2S0K2B0</accession>
<dbReference type="EMBL" id="CP019980">
    <property type="protein sequence ID" value="AVK97513.1"/>
    <property type="molecule type" value="Genomic_DNA"/>
</dbReference>
<dbReference type="GO" id="GO:0003677">
    <property type="term" value="F:DNA binding"/>
    <property type="evidence" value="ECO:0007669"/>
    <property type="project" value="InterPro"/>
</dbReference>
<evidence type="ECO:0000313" key="1">
    <source>
        <dbReference type="EMBL" id="AVK97513.1"/>
    </source>
</evidence>
<reference evidence="1 2" key="1">
    <citation type="submission" date="2017-03" db="EMBL/GenBank/DDBJ databases">
        <title>The whole genome sequencing and assembly of Lysinibacillus sphaericus DSM 28T strain.</title>
        <authorList>
            <person name="Lee Y.-J."/>
            <person name="Yi H."/>
            <person name="Bahn Y.-S."/>
            <person name="Kim J.F."/>
            <person name="Lee D.-W."/>
        </authorList>
    </citation>
    <scope>NUCLEOTIDE SEQUENCE [LARGE SCALE GENOMIC DNA]</scope>
    <source>
        <strain evidence="1 2">DSM 28</strain>
    </source>
</reference>
<protein>
    <recommendedName>
        <fullName evidence="3">Transposase</fullName>
    </recommendedName>
</protein>
<organism evidence="1 2">
    <name type="scientific">Lysinibacillus sphaericus</name>
    <name type="common">Bacillus sphaericus</name>
    <dbReference type="NCBI Taxonomy" id="1421"/>
    <lineage>
        <taxon>Bacteria</taxon>
        <taxon>Bacillati</taxon>
        <taxon>Bacillota</taxon>
        <taxon>Bacilli</taxon>
        <taxon>Bacillales</taxon>
        <taxon>Bacillaceae</taxon>
        <taxon>Lysinibacillus</taxon>
    </lineage>
</organism>
<gene>
    <name evidence="1" type="ORF">LS41612_15145</name>
</gene>
<dbReference type="InterPro" id="IPR036515">
    <property type="entry name" value="Transposase_17_sf"/>
</dbReference>
<dbReference type="GO" id="GO:0004803">
    <property type="term" value="F:transposase activity"/>
    <property type="evidence" value="ECO:0007669"/>
    <property type="project" value="InterPro"/>
</dbReference>
<dbReference type="SUPFAM" id="SSF143422">
    <property type="entry name" value="Transposase IS200-like"/>
    <property type="match status" value="1"/>
</dbReference>
<evidence type="ECO:0008006" key="3">
    <source>
        <dbReference type="Google" id="ProtNLM"/>
    </source>
</evidence>
<sequence length="50" mass="6103">MHMLVSILPKLRVSSFVGYLKEKNRSTPYHQTIKIHVKWTFWNRCRNVKM</sequence>
<dbReference type="AlphaFoldDB" id="A0A2S0K2B0"/>
<name>A0A2S0K2B0_LYSSH</name>